<name>A0A251QW52_PRUPE</name>
<accession>A0A251QW52</accession>
<evidence type="ECO:0000313" key="3">
    <source>
        <dbReference type="Proteomes" id="UP000006882"/>
    </source>
</evidence>
<evidence type="ECO:0000313" key="2">
    <source>
        <dbReference type="EMBL" id="ONI28069.1"/>
    </source>
</evidence>
<dbReference type="Gramene" id="ONI28069">
    <property type="protein sequence ID" value="ONI28069"/>
    <property type="gene ID" value="PRUPE_1G120900"/>
</dbReference>
<organism evidence="2 3">
    <name type="scientific">Prunus persica</name>
    <name type="common">Peach</name>
    <name type="synonym">Amygdalus persica</name>
    <dbReference type="NCBI Taxonomy" id="3760"/>
    <lineage>
        <taxon>Eukaryota</taxon>
        <taxon>Viridiplantae</taxon>
        <taxon>Streptophyta</taxon>
        <taxon>Embryophyta</taxon>
        <taxon>Tracheophyta</taxon>
        <taxon>Spermatophyta</taxon>
        <taxon>Magnoliopsida</taxon>
        <taxon>eudicotyledons</taxon>
        <taxon>Gunneridae</taxon>
        <taxon>Pentapetalae</taxon>
        <taxon>rosids</taxon>
        <taxon>fabids</taxon>
        <taxon>Rosales</taxon>
        <taxon>Rosaceae</taxon>
        <taxon>Amygdaloideae</taxon>
        <taxon>Amygdaleae</taxon>
        <taxon>Prunus</taxon>
    </lineage>
</organism>
<keyword evidence="3" id="KW-1185">Reference proteome</keyword>
<dbReference type="AlphaFoldDB" id="A0A251QW52"/>
<evidence type="ECO:0000256" key="1">
    <source>
        <dbReference type="SAM" id="MobiDB-lite"/>
    </source>
</evidence>
<proteinExistence type="predicted"/>
<gene>
    <name evidence="2" type="ORF">PRUPE_1G120900</name>
</gene>
<feature type="region of interest" description="Disordered" evidence="1">
    <location>
        <begin position="24"/>
        <end position="119"/>
    </location>
</feature>
<reference evidence="2 3" key="1">
    <citation type="journal article" date="2013" name="Nat. Genet.">
        <title>The high-quality draft genome of peach (Prunus persica) identifies unique patterns of genetic diversity, domestication and genome evolution.</title>
        <authorList>
            <consortium name="International Peach Genome Initiative"/>
            <person name="Verde I."/>
            <person name="Abbott A.G."/>
            <person name="Scalabrin S."/>
            <person name="Jung S."/>
            <person name="Shu S."/>
            <person name="Marroni F."/>
            <person name="Zhebentyayeva T."/>
            <person name="Dettori M.T."/>
            <person name="Grimwood J."/>
            <person name="Cattonaro F."/>
            <person name="Zuccolo A."/>
            <person name="Rossini L."/>
            <person name="Jenkins J."/>
            <person name="Vendramin E."/>
            <person name="Meisel L.A."/>
            <person name="Decroocq V."/>
            <person name="Sosinski B."/>
            <person name="Prochnik S."/>
            <person name="Mitros T."/>
            <person name="Policriti A."/>
            <person name="Cipriani G."/>
            <person name="Dondini L."/>
            <person name="Ficklin S."/>
            <person name="Goodstein D.M."/>
            <person name="Xuan P."/>
            <person name="Del Fabbro C."/>
            <person name="Aramini V."/>
            <person name="Copetti D."/>
            <person name="Gonzalez S."/>
            <person name="Horner D.S."/>
            <person name="Falchi R."/>
            <person name="Lucas S."/>
            <person name="Mica E."/>
            <person name="Maldonado J."/>
            <person name="Lazzari B."/>
            <person name="Bielenberg D."/>
            <person name="Pirona R."/>
            <person name="Miculan M."/>
            <person name="Barakat A."/>
            <person name="Testolin R."/>
            <person name="Stella A."/>
            <person name="Tartarini S."/>
            <person name="Tonutti P."/>
            <person name="Arus P."/>
            <person name="Orellana A."/>
            <person name="Wells C."/>
            <person name="Main D."/>
            <person name="Vizzotto G."/>
            <person name="Silva H."/>
            <person name="Salamini F."/>
            <person name="Schmutz J."/>
            <person name="Morgante M."/>
            <person name="Rokhsar D.S."/>
        </authorList>
    </citation>
    <scope>NUCLEOTIDE SEQUENCE [LARGE SCALE GENOMIC DNA]</scope>
    <source>
        <strain evidence="3">cv. Nemared</strain>
    </source>
</reference>
<dbReference type="EMBL" id="CM007651">
    <property type="protein sequence ID" value="ONI28069.1"/>
    <property type="molecule type" value="Genomic_DNA"/>
</dbReference>
<protein>
    <submittedName>
        <fullName evidence="2">Uncharacterized protein</fullName>
    </submittedName>
</protein>
<sequence length="153" mass="16249">MACSSFRAVISCCCCCFKCEETHQPVKDPQPPPKNYDSPKPTVVDPQPPPKNSDSPKPTVVDPRAGMTFNIHGNEISNNKADDVGLSQFGNKKNGGPIANNQDGGSHGAKQGGGDKLHLNLQGESDKVCFNLEGNKIHGNQAKNVGFSEFGNA</sequence>
<dbReference type="Proteomes" id="UP000006882">
    <property type="component" value="Chromosome G1"/>
</dbReference>